<dbReference type="InterPro" id="IPR007825">
    <property type="entry name" value="Major_OMP_Legionella"/>
</dbReference>
<name>A0A926VHG4_9CYAN</name>
<keyword evidence="3" id="KW-1185">Reference proteome</keyword>
<feature type="signal peptide" evidence="1">
    <location>
        <begin position="1"/>
        <end position="30"/>
    </location>
</feature>
<evidence type="ECO:0000256" key="1">
    <source>
        <dbReference type="SAM" id="SignalP"/>
    </source>
</evidence>
<organism evidence="2 3">
    <name type="scientific">Aerosakkonema funiforme FACHB-1375</name>
    <dbReference type="NCBI Taxonomy" id="2949571"/>
    <lineage>
        <taxon>Bacteria</taxon>
        <taxon>Bacillati</taxon>
        <taxon>Cyanobacteriota</taxon>
        <taxon>Cyanophyceae</taxon>
        <taxon>Oscillatoriophycideae</taxon>
        <taxon>Aerosakkonematales</taxon>
        <taxon>Aerosakkonemataceae</taxon>
        <taxon>Aerosakkonema</taxon>
    </lineage>
</organism>
<feature type="chain" id="PRO_5037114132" evidence="1">
    <location>
        <begin position="31"/>
        <end position="482"/>
    </location>
</feature>
<sequence length="482" mass="52262">MGVSPTRKYLFGIPTALAVASLLNVNPVLAQTVSDRGSGILQTEPENAQPILAESYLNDDSTVPIQLEQLQAALIEAEIELLESEKFSYKAADLLPEGNNTGSIFPTNPTNPTLRSQAIAQSETTRSNSIAPQRWYVQAEALFLNRTIPRGILTSEVVDLSVAETGSPERGGTLRTDDVAFDYELGTRITVGYSRDRKDSISFSFFGLQEYSSSATLVSPEPGLPSDVVVEVPTDDTPILDPSESLGDKINILNQEPPLGLGNGSFAISQAFLLSYEHQLDYSANLYNFEVNYHKEVASSNNFRPSWLVGVRYISAPEKFNLATFGAAAFPEEGLRAYPTGDYNIETRNNLFGFQIGGNANIGVSRNFSIGLGAKAGVFANNGDQSSTISAYDFDTGELLERIKGVKSEWGLSPVVEGSISANWQVTPNVSLTAGFNLVYLYGLALAPRQFRDFAESGEFGRLDMSGDTLYYGPSVGIRVVF</sequence>
<dbReference type="Pfam" id="PF05150">
    <property type="entry name" value="Legionella_OMP"/>
    <property type="match status" value="1"/>
</dbReference>
<evidence type="ECO:0000313" key="3">
    <source>
        <dbReference type="Proteomes" id="UP000641646"/>
    </source>
</evidence>
<proteinExistence type="predicted"/>
<keyword evidence="1" id="KW-0732">Signal</keyword>
<comment type="caution">
    <text evidence="2">The sequence shown here is derived from an EMBL/GenBank/DDBJ whole genome shotgun (WGS) entry which is preliminary data.</text>
</comment>
<reference evidence="2" key="1">
    <citation type="journal article" date="2015" name="ISME J.">
        <title>Draft Genome Sequence of Streptomyces incarnatus NRRL8089, which Produces the Nucleoside Antibiotic Sinefungin.</title>
        <authorList>
            <person name="Oshima K."/>
            <person name="Hattori M."/>
            <person name="Shimizu H."/>
            <person name="Fukuda K."/>
            <person name="Nemoto M."/>
            <person name="Inagaki K."/>
            <person name="Tamura T."/>
        </authorList>
    </citation>
    <scope>NUCLEOTIDE SEQUENCE</scope>
    <source>
        <strain evidence="2">FACHB-1375</strain>
    </source>
</reference>
<accession>A0A926VHG4</accession>
<gene>
    <name evidence="2" type="ORF">H6G03_22470</name>
</gene>
<dbReference type="EMBL" id="JACJPW010000064">
    <property type="protein sequence ID" value="MBD2183795.1"/>
    <property type="molecule type" value="Genomic_DNA"/>
</dbReference>
<reference evidence="2" key="2">
    <citation type="submission" date="2020-08" db="EMBL/GenBank/DDBJ databases">
        <authorList>
            <person name="Chen M."/>
            <person name="Teng W."/>
            <person name="Zhao L."/>
            <person name="Hu C."/>
            <person name="Zhou Y."/>
            <person name="Han B."/>
            <person name="Song L."/>
            <person name="Shu W."/>
        </authorList>
    </citation>
    <scope>NUCLEOTIDE SEQUENCE</scope>
    <source>
        <strain evidence="2">FACHB-1375</strain>
    </source>
</reference>
<dbReference type="AlphaFoldDB" id="A0A926VHG4"/>
<protein>
    <submittedName>
        <fullName evidence="2">BBP7 family outer membrane beta-barrel protein</fullName>
    </submittedName>
</protein>
<dbReference type="RefSeq" id="WP_190468878.1">
    <property type="nucleotide sequence ID" value="NZ_JACJPW010000064.1"/>
</dbReference>
<dbReference type="Proteomes" id="UP000641646">
    <property type="component" value="Unassembled WGS sequence"/>
</dbReference>
<evidence type="ECO:0000313" key="2">
    <source>
        <dbReference type="EMBL" id="MBD2183795.1"/>
    </source>
</evidence>